<comment type="caution">
    <text evidence="1">The sequence shown here is derived from an EMBL/GenBank/DDBJ whole genome shotgun (WGS) entry which is preliminary data.</text>
</comment>
<name>A0A934PKA0_9FLAO</name>
<gene>
    <name evidence="1" type="ORF">I5M07_01190</name>
</gene>
<reference evidence="1" key="1">
    <citation type="submission" date="2020-12" db="EMBL/GenBank/DDBJ databases">
        <title>Bacterial novel species Flavobacterium sp. SE-1-e isolated from soil.</title>
        <authorList>
            <person name="Jung H.-Y."/>
        </authorList>
    </citation>
    <scope>NUCLEOTIDE SEQUENCE</scope>
    <source>
        <strain evidence="1">SE-1-e</strain>
    </source>
</reference>
<accession>A0A934PKA0</accession>
<evidence type="ECO:0000313" key="2">
    <source>
        <dbReference type="Proteomes" id="UP000609172"/>
    </source>
</evidence>
<proteinExistence type="predicted"/>
<sequence>MKHSFFTFLLSLFIYSTSYCQEQIQFKNNIYKATPTWQFICNNYAASGFLKVQITTTKTGGILKIAIPTNNENNRITGNIYVDLKDVSFIVCTDKNENQYLDGETISYYNFTISEMERLKKVNIQDIRFSISGKSEVFGNQTGNFTAINQKDYFKTQYNTESSIFETATAIRLL</sequence>
<organism evidence="1 2">
    <name type="scientific">Flavobacterium agrisoli</name>
    <dbReference type="NCBI Taxonomy" id="2793066"/>
    <lineage>
        <taxon>Bacteria</taxon>
        <taxon>Pseudomonadati</taxon>
        <taxon>Bacteroidota</taxon>
        <taxon>Flavobacteriia</taxon>
        <taxon>Flavobacteriales</taxon>
        <taxon>Flavobacteriaceae</taxon>
        <taxon>Flavobacterium</taxon>
    </lineage>
</organism>
<dbReference type="RefSeq" id="WP_200104364.1">
    <property type="nucleotide sequence ID" value="NZ_JAEHFV010000001.1"/>
</dbReference>
<keyword evidence="2" id="KW-1185">Reference proteome</keyword>
<evidence type="ECO:0000313" key="1">
    <source>
        <dbReference type="EMBL" id="MBK0368434.1"/>
    </source>
</evidence>
<dbReference type="AlphaFoldDB" id="A0A934PKA0"/>
<dbReference type="Proteomes" id="UP000609172">
    <property type="component" value="Unassembled WGS sequence"/>
</dbReference>
<dbReference type="EMBL" id="JAEHFV010000001">
    <property type="protein sequence ID" value="MBK0368434.1"/>
    <property type="molecule type" value="Genomic_DNA"/>
</dbReference>
<protein>
    <submittedName>
        <fullName evidence="1">Uncharacterized protein</fullName>
    </submittedName>
</protein>